<dbReference type="InterPro" id="IPR051470">
    <property type="entry name" value="Thiol:disulfide_interchange"/>
</dbReference>
<reference evidence="2" key="1">
    <citation type="submission" date="2016-10" db="EMBL/GenBank/DDBJ databases">
        <title>Sequence of Gallionella enrichment culture.</title>
        <authorList>
            <person name="Poehlein A."/>
            <person name="Muehling M."/>
            <person name="Daniel R."/>
        </authorList>
    </citation>
    <scope>NUCLEOTIDE SEQUENCE</scope>
</reference>
<evidence type="ECO:0000259" key="1">
    <source>
        <dbReference type="PROSITE" id="PS51352"/>
    </source>
</evidence>
<dbReference type="PROSITE" id="PS51352">
    <property type="entry name" value="THIOREDOXIN_2"/>
    <property type="match status" value="1"/>
</dbReference>
<dbReference type="PANTHER" id="PTHR35272:SF3">
    <property type="entry name" value="THIOL:DISULFIDE INTERCHANGE PROTEIN DSBC"/>
    <property type="match status" value="1"/>
</dbReference>
<proteinExistence type="predicted"/>
<dbReference type="PANTHER" id="PTHR35272">
    <property type="entry name" value="THIOL:DISULFIDE INTERCHANGE PROTEIN DSBC-RELATED"/>
    <property type="match status" value="1"/>
</dbReference>
<dbReference type="InterPro" id="IPR036249">
    <property type="entry name" value="Thioredoxin-like_sf"/>
</dbReference>
<dbReference type="Gene3D" id="3.40.30.10">
    <property type="entry name" value="Glutaredoxin"/>
    <property type="match status" value="1"/>
</dbReference>
<dbReference type="InterPro" id="IPR001853">
    <property type="entry name" value="DSBA-like_thioredoxin_dom"/>
</dbReference>
<accession>A0A1J5Q475</accession>
<sequence>MKAHADAIFKDGYSYVGGNPKGNITLVEFTDYRCTYCRKAYSEVSDLVKSDGNIRFIVKEFPILGDQSTISSRYAIAVMQADGPAVYDKIHDALITFRGEVNKDSLTRLSNQFGLNAADLLARMDSPEVTKVIDQNHALGDALQINGTPTFVVADQMWRGYVPLDNMRQILTKIRSE</sequence>
<dbReference type="EMBL" id="MLJW01004088">
    <property type="protein sequence ID" value="OIQ70669.1"/>
    <property type="molecule type" value="Genomic_DNA"/>
</dbReference>
<dbReference type="SUPFAM" id="SSF52833">
    <property type="entry name" value="Thioredoxin-like"/>
    <property type="match status" value="1"/>
</dbReference>
<dbReference type="InterPro" id="IPR013766">
    <property type="entry name" value="Thioredoxin_domain"/>
</dbReference>
<protein>
    <submittedName>
        <fullName evidence="2">Disulfide bond formation protein D</fullName>
    </submittedName>
</protein>
<feature type="domain" description="Thioredoxin" evidence="1">
    <location>
        <begin position="1"/>
        <end position="176"/>
    </location>
</feature>
<organism evidence="2">
    <name type="scientific">mine drainage metagenome</name>
    <dbReference type="NCBI Taxonomy" id="410659"/>
    <lineage>
        <taxon>unclassified sequences</taxon>
        <taxon>metagenomes</taxon>
        <taxon>ecological metagenomes</taxon>
    </lineage>
</organism>
<dbReference type="GO" id="GO:0016491">
    <property type="term" value="F:oxidoreductase activity"/>
    <property type="evidence" value="ECO:0007669"/>
    <property type="project" value="InterPro"/>
</dbReference>
<comment type="caution">
    <text evidence="2">The sequence shown here is derived from an EMBL/GenBank/DDBJ whole genome shotgun (WGS) entry which is preliminary data.</text>
</comment>
<gene>
    <name evidence="2" type="primary">bdbD_6</name>
    <name evidence="2" type="ORF">GALL_477170</name>
</gene>
<dbReference type="CDD" id="cd03023">
    <property type="entry name" value="DsbA_Com1_like"/>
    <property type="match status" value="1"/>
</dbReference>
<name>A0A1J5Q475_9ZZZZ</name>
<evidence type="ECO:0000313" key="2">
    <source>
        <dbReference type="EMBL" id="OIQ70669.1"/>
    </source>
</evidence>
<dbReference type="AlphaFoldDB" id="A0A1J5Q475"/>
<dbReference type="Pfam" id="PF01323">
    <property type="entry name" value="DSBA"/>
    <property type="match status" value="1"/>
</dbReference>